<evidence type="ECO:0000256" key="3">
    <source>
        <dbReference type="ARBA" id="ARBA00022448"/>
    </source>
</evidence>
<keyword evidence="11" id="KW-1185">Reference proteome</keyword>
<evidence type="ECO:0000256" key="7">
    <source>
        <dbReference type="RuleBase" id="RU003346"/>
    </source>
</evidence>
<name>A0A0D2GA41_9EURO</name>
<evidence type="ECO:0000256" key="2">
    <source>
        <dbReference type="ARBA" id="ARBA00010992"/>
    </source>
</evidence>
<accession>A0A0D2GA41</accession>
<comment type="similarity">
    <text evidence="2 7">Belongs to the major facilitator superfamily. Sugar transporter (TC 2.A.1.1) family.</text>
</comment>
<gene>
    <name evidence="10" type="ORF">Z517_10448</name>
</gene>
<dbReference type="InterPro" id="IPR005828">
    <property type="entry name" value="MFS_sugar_transport-like"/>
</dbReference>
<dbReference type="PROSITE" id="PS50850">
    <property type="entry name" value="MFS"/>
    <property type="match status" value="1"/>
</dbReference>
<dbReference type="AlphaFoldDB" id="A0A0D2GA41"/>
<dbReference type="FunFam" id="1.20.1250.20:FF:000134">
    <property type="entry name" value="MFS sugar transporter protein"/>
    <property type="match status" value="1"/>
</dbReference>
<feature type="transmembrane region" description="Helical" evidence="8">
    <location>
        <begin position="414"/>
        <end position="433"/>
    </location>
</feature>
<dbReference type="InterPro" id="IPR005829">
    <property type="entry name" value="Sugar_transporter_CS"/>
</dbReference>
<keyword evidence="3 7" id="KW-0813">Transport</keyword>
<evidence type="ECO:0000256" key="5">
    <source>
        <dbReference type="ARBA" id="ARBA00022989"/>
    </source>
</evidence>
<dbReference type="GeneID" id="25309938"/>
<dbReference type="NCBIfam" id="TIGR00879">
    <property type="entry name" value="SP"/>
    <property type="match status" value="1"/>
</dbReference>
<dbReference type="PANTHER" id="PTHR48022:SF28">
    <property type="entry name" value="MAJOR FACILITATOR SUPERFAMILY (MFS) PROFILE DOMAIN-CONTAINING PROTEIN-RELATED"/>
    <property type="match status" value="1"/>
</dbReference>
<organism evidence="10 11">
    <name type="scientific">Fonsecaea pedrosoi CBS 271.37</name>
    <dbReference type="NCBI Taxonomy" id="1442368"/>
    <lineage>
        <taxon>Eukaryota</taxon>
        <taxon>Fungi</taxon>
        <taxon>Dikarya</taxon>
        <taxon>Ascomycota</taxon>
        <taxon>Pezizomycotina</taxon>
        <taxon>Eurotiomycetes</taxon>
        <taxon>Chaetothyriomycetidae</taxon>
        <taxon>Chaetothyriales</taxon>
        <taxon>Herpotrichiellaceae</taxon>
        <taxon>Fonsecaea</taxon>
    </lineage>
</organism>
<dbReference type="PROSITE" id="PS00216">
    <property type="entry name" value="SUGAR_TRANSPORT_1"/>
    <property type="match status" value="1"/>
</dbReference>
<dbReference type="VEuPathDB" id="FungiDB:Z517_10448"/>
<dbReference type="InterPro" id="IPR050360">
    <property type="entry name" value="MFS_Sugar_Transporters"/>
</dbReference>
<dbReference type="GO" id="GO:0016020">
    <property type="term" value="C:membrane"/>
    <property type="evidence" value="ECO:0007669"/>
    <property type="project" value="UniProtKB-SubCell"/>
</dbReference>
<dbReference type="Proteomes" id="UP000053029">
    <property type="component" value="Unassembled WGS sequence"/>
</dbReference>
<feature type="transmembrane region" description="Helical" evidence="8">
    <location>
        <begin position="383"/>
        <end position="402"/>
    </location>
</feature>
<feature type="transmembrane region" description="Helical" evidence="8">
    <location>
        <begin position="291"/>
        <end position="312"/>
    </location>
</feature>
<evidence type="ECO:0000256" key="8">
    <source>
        <dbReference type="SAM" id="Phobius"/>
    </source>
</evidence>
<feature type="transmembrane region" description="Helical" evidence="8">
    <location>
        <begin position="129"/>
        <end position="147"/>
    </location>
</feature>
<evidence type="ECO:0000313" key="10">
    <source>
        <dbReference type="EMBL" id="KIW75705.1"/>
    </source>
</evidence>
<keyword evidence="6 8" id="KW-0472">Membrane</keyword>
<sequence>MLSSAMAFLLFGYDQGVFGGLIATPQLLNGLGIGATDANLQGTVVAIYDIGCLVGCIGTAIFGMKVGRRVLVMIGCCLLILGAGLQGGATSVAMMIAGRVVGGFGTGINSSIIPVWVSECAHASRRGALVSVQISIVILGLVIAYWFDYGMVKNMTGGIVWRLPLYFQMVFCVLTLGTITLLPESPRYLYSKGHLAEADSVIARIFNVPIDHPTVLQHHREVIQALEVEHEVKFRISDILFDRSPVNATWRIWICILIQFFQQLGGICLIAYYASFLFINNLGMTPNEAGITSGGLSLVFWGGTLTAIWSVEVLGRRPVLLWGAVGCSICMICYTIGLGVYNDSSLTASVVFIFLFEFCYGCSWCGLPFLYAAEVTPLHLRHAGSALSVGMEWLMTFVVVKVGPIGITHAGWKFYLLFCIGNVLQVVFIYLFVKETKGLTLEEIDYLYAKPSHRAELEEKLAHHRHVVKVDDAEAVVMTAQGDEKKNAEPSHTQHEYSP</sequence>
<feature type="domain" description="Major facilitator superfamily (MFS) profile" evidence="9">
    <location>
        <begin position="1"/>
        <end position="437"/>
    </location>
</feature>
<evidence type="ECO:0000259" key="9">
    <source>
        <dbReference type="PROSITE" id="PS50850"/>
    </source>
</evidence>
<feature type="transmembrane region" description="Helical" evidence="8">
    <location>
        <begin position="252"/>
        <end position="279"/>
    </location>
</feature>
<keyword evidence="4 8" id="KW-0812">Transmembrane</keyword>
<dbReference type="EMBL" id="KN846975">
    <property type="protein sequence ID" value="KIW75705.1"/>
    <property type="molecule type" value="Genomic_DNA"/>
</dbReference>
<reference evidence="10 11" key="1">
    <citation type="submission" date="2015-01" db="EMBL/GenBank/DDBJ databases">
        <title>The Genome Sequence of Fonsecaea pedrosoi CBS 271.37.</title>
        <authorList>
            <consortium name="The Broad Institute Genomics Platform"/>
            <person name="Cuomo C."/>
            <person name="de Hoog S."/>
            <person name="Gorbushina A."/>
            <person name="Stielow B."/>
            <person name="Teixiera M."/>
            <person name="Abouelleil A."/>
            <person name="Chapman S.B."/>
            <person name="Priest M."/>
            <person name="Young S.K."/>
            <person name="Wortman J."/>
            <person name="Nusbaum C."/>
            <person name="Birren B."/>
        </authorList>
    </citation>
    <scope>NUCLEOTIDE SEQUENCE [LARGE SCALE GENOMIC DNA]</scope>
    <source>
        <strain evidence="10 11">CBS 271.37</strain>
    </source>
</reference>
<feature type="transmembrane region" description="Helical" evidence="8">
    <location>
        <begin position="159"/>
        <end position="182"/>
    </location>
</feature>
<dbReference type="InterPro" id="IPR003663">
    <property type="entry name" value="Sugar/inositol_transpt"/>
</dbReference>
<evidence type="ECO:0000256" key="4">
    <source>
        <dbReference type="ARBA" id="ARBA00022692"/>
    </source>
</evidence>
<dbReference type="SUPFAM" id="SSF103473">
    <property type="entry name" value="MFS general substrate transporter"/>
    <property type="match status" value="1"/>
</dbReference>
<keyword evidence="5 8" id="KW-1133">Transmembrane helix</keyword>
<dbReference type="Pfam" id="PF00083">
    <property type="entry name" value="Sugar_tr"/>
    <property type="match status" value="1"/>
</dbReference>
<feature type="transmembrane region" description="Helical" evidence="8">
    <location>
        <begin position="95"/>
        <end position="117"/>
    </location>
</feature>
<dbReference type="InterPro" id="IPR020846">
    <property type="entry name" value="MFS_dom"/>
</dbReference>
<feature type="transmembrane region" description="Helical" evidence="8">
    <location>
        <begin position="319"/>
        <end position="341"/>
    </location>
</feature>
<dbReference type="PRINTS" id="PR00171">
    <property type="entry name" value="SUGRTRNSPORT"/>
</dbReference>
<dbReference type="RefSeq" id="XP_013279513.1">
    <property type="nucleotide sequence ID" value="XM_013424059.1"/>
</dbReference>
<evidence type="ECO:0000256" key="1">
    <source>
        <dbReference type="ARBA" id="ARBA00004141"/>
    </source>
</evidence>
<dbReference type="HOGENOM" id="CLU_001265_30_3_1"/>
<proteinExistence type="inferred from homology"/>
<feature type="transmembrane region" description="Helical" evidence="8">
    <location>
        <begin position="70"/>
        <end position="89"/>
    </location>
</feature>
<dbReference type="PANTHER" id="PTHR48022">
    <property type="entry name" value="PLASTIDIC GLUCOSE TRANSPORTER 4"/>
    <property type="match status" value="1"/>
</dbReference>
<dbReference type="InterPro" id="IPR036259">
    <property type="entry name" value="MFS_trans_sf"/>
</dbReference>
<feature type="transmembrane region" description="Helical" evidence="8">
    <location>
        <begin position="43"/>
        <end position="63"/>
    </location>
</feature>
<dbReference type="OrthoDB" id="6612291at2759"/>
<evidence type="ECO:0000256" key="6">
    <source>
        <dbReference type="ARBA" id="ARBA00023136"/>
    </source>
</evidence>
<dbReference type="Gene3D" id="1.20.1250.20">
    <property type="entry name" value="MFS general substrate transporter like domains"/>
    <property type="match status" value="1"/>
</dbReference>
<evidence type="ECO:0000313" key="11">
    <source>
        <dbReference type="Proteomes" id="UP000053029"/>
    </source>
</evidence>
<comment type="subcellular location">
    <subcellularLocation>
        <location evidence="1">Membrane</location>
        <topology evidence="1">Multi-pass membrane protein</topology>
    </subcellularLocation>
</comment>
<protein>
    <submittedName>
        <fullName evidence="10">Unplaced genomic scaffold supercont1.7, whole genome shotgun sequence</fullName>
    </submittedName>
</protein>
<feature type="transmembrane region" description="Helical" evidence="8">
    <location>
        <begin position="347"/>
        <end position="371"/>
    </location>
</feature>
<dbReference type="GO" id="GO:0005351">
    <property type="term" value="F:carbohydrate:proton symporter activity"/>
    <property type="evidence" value="ECO:0007669"/>
    <property type="project" value="TreeGrafter"/>
</dbReference>